<dbReference type="EC" id="2.1.1.177" evidence="4"/>
<dbReference type="GO" id="GO:0070038">
    <property type="term" value="F:rRNA (pseudouridine-N3-)-methyltransferase activity"/>
    <property type="evidence" value="ECO:0007669"/>
    <property type="project" value="UniProtKB-UniRule"/>
</dbReference>
<evidence type="ECO:0000313" key="6">
    <source>
        <dbReference type="Proteomes" id="UP000826725"/>
    </source>
</evidence>
<dbReference type="PANTHER" id="PTHR33603:SF1">
    <property type="entry name" value="RIBOSOMAL RNA LARGE SUBUNIT METHYLTRANSFERASE H"/>
    <property type="match status" value="1"/>
</dbReference>
<dbReference type="PIRSF" id="PIRSF004505">
    <property type="entry name" value="MT_bac"/>
    <property type="match status" value="1"/>
</dbReference>
<feature type="binding site" evidence="4">
    <location>
        <position position="71"/>
    </location>
    <ligand>
        <name>S-adenosyl-L-methionine</name>
        <dbReference type="ChEBI" id="CHEBI:59789"/>
    </ligand>
</feature>
<dbReference type="CDD" id="cd18081">
    <property type="entry name" value="RlmH-like"/>
    <property type="match status" value="1"/>
</dbReference>
<dbReference type="AlphaFoldDB" id="A0A8D5JRB5"/>
<evidence type="ECO:0000313" key="5">
    <source>
        <dbReference type="EMBL" id="BCL60891.1"/>
    </source>
</evidence>
<feature type="binding site" evidence="4">
    <location>
        <position position="103"/>
    </location>
    <ligand>
        <name>S-adenosyl-L-methionine</name>
        <dbReference type="ChEBI" id="CHEBI:59789"/>
    </ligand>
</feature>
<evidence type="ECO:0000256" key="4">
    <source>
        <dbReference type="HAMAP-Rule" id="MF_00658"/>
    </source>
</evidence>
<dbReference type="InterPro" id="IPR003742">
    <property type="entry name" value="RlmH-like"/>
</dbReference>
<feature type="binding site" evidence="4">
    <location>
        <begin position="122"/>
        <end position="127"/>
    </location>
    <ligand>
        <name>S-adenosyl-L-methionine</name>
        <dbReference type="ChEBI" id="CHEBI:59789"/>
    </ligand>
</feature>
<dbReference type="EMBL" id="AP024086">
    <property type="protein sequence ID" value="BCL60891.1"/>
    <property type="molecule type" value="Genomic_DNA"/>
</dbReference>
<dbReference type="RefSeq" id="WP_228856971.1">
    <property type="nucleotide sequence ID" value="NZ_AP024086.1"/>
</dbReference>
<organism evidence="5 6">
    <name type="scientific">Desulfomarina profundi</name>
    <dbReference type="NCBI Taxonomy" id="2772557"/>
    <lineage>
        <taxon>Bacteria</taxon>
        <taxon>Pseudomonadati</taxon>
        <taxon>Thermodesulfobacteriota</taxon>
        <taxon>Desulfobulbia</taxon>
        <taxon>Desulfobulbales</taxon>
        <taxon>Desulfobulbaceae</taxon>
        <taxon>Desulfomarina</taxon>
    </lineage>
</organism>
<gene>
    <name evidence="4 5" type="primary">rlmH</name>
    <name evidence="5" type="ORF">DGMP_15840</name>
</gene>
<dbReference type="Proteomes" id="UP000826725">
    <property type="component" value="Chromosome"/>
</dbReference>
<dbReference type="KEGG" id="dbk:DGMP_15840"/>
<evidence type="ECO:0000256" key="2">
    <source>
        <dbReference type="ARBA" id="ARBA00022679"/>
    </source>
</evidence>
<keyword evidence="6" id="KW-1185">Reference proteome</keyword>
<dbReference type="PANTHER" id="PTHR33603">
    <property type="entry name" value="METHYLTRANSFERASE"/>
    <property type="match status" value="1"/>
</dbReference>
<keyword evidence="3 4" id="KW-0949">S-adenosyl-L-methionine</keyword>
<dbReference type="HAMAP" id="MF_00658">
    <property type="entry name" value="23SrRNA_methyltr_H"/>
    <property type="match status" value="1"/>
</dbReference>
<comment type="catalytic activity">
    <reaction evidence="4">
        <text>pseudouridine(1915) in 23S rRNA + S-adenosyl-L-methionine = N(3)-methylpseudouridine(1915) in 23S rRNA + S-adenosyl-L-homocysteine + H(+)</text>
        <dbReference type="Rhea" id="RHEA:42752"/>
        <dbReference type="Rhea" id="RHEA-COMP:10221"/>
        <dbReference type="Rhea" id="RHEA-COMP:10222"/>
        <dbReference type="ChEBI" id="CHEBI:15378"/>
        <dbReference type="ChEBI" id="CHEBI:57856"/>
        <dbReference type="ChEBI" id="CHEBI:59789"/>
        <dbReference type="ChEBI" id="CHEBI:65314"/>
        <dbReference type="ChEBI" id="CHEBI:74486"/>
        <dbReference type="EC" id="2.1.1.177"/>
    </reaction>
</comment>
<name>A0A8D5JRB5_9BACT</name>
<proteinExistence type="inferred from homology"/>
<comment type="function">
    <text evidence="4">Specifically methylates the pseudouridine at position 1915 (m3Psi1915) in 23S rRNA.</text>
</comment>
<keyword evidence="1 4" id="KW-0489">Methyltransferase</keyword>
<keyword evidence="4" id="KW-0963">Cytoplasm</keyword>
<dbReference type="GO" id="GO:0005737">
    <property type="term" value="C:cytoplasm"/>
    <property type="evidence" value="ECO:0007669"/>
    <property type="project" value="UniProtKB-SubCell"/>
</dbReference>
<reference evidence="5" key="1">
    <citation type="submission" date="2020-09" db="EMBL/GenBank/DDBJ databases">
        <title>Desulfogranum mesoprofundum gen. nov., sp. nov., a novel mesophilic, sulfate-reducing chemolithoautotroph isolated from a deep-sea hydrothermal vent chimney in the Suiyo Seamount.</title>
        <authorList>
            <person name="Hashimoto Y."/>
            <person name="Nakagawa S."/>
        </authorList>
    </citation>
    <scope>NUCLEOTIDE SEQUENCE</scope>
    <source>
        <strain evidence="5">KT2</strain>
    </source>
</reference>
<comment type="subunit">
    <text evidence="4">Homodimer.</text>
</comment>
<keyword evidence="2 4" id="KW-0808">Transferase</keyword>
<accession>A0A8D5JRB5</accession>
<dbReference type="Pfam" id="PF02590">
    <property type="entry name" value="SPOUT_MTase"/>
    <property type="match status" value="1"/>
</dbReference>
<evidence type="ECO:0000256" key="1">
    <source>
        <dbReference type="ARBA" id="ARBA00022603"/>
    </source>
</evidence>
<comment type="subcellular location">
    <subcellularLocation>
        <location evidence="4">Cytoplasm</location>
    </subcellularLocation>
</comment>
<keyword evidence="4" id="KW-0698">rRNA processing</keyword>
<comment type="similarity">
    <text evidence="4">Belongs to the RNA methyltransferase RlmH family.</text>
</comment>
<protein>
    <recommendedName>
        <fullName evidence="4">Ribosomal RNA large subunit methyltransferase H</fullName>
        <ecNumber evidence="4">2.1.1.177</ecNumber>
    </recommendedName>
    <alternativeName>
        <fullName evidence="4">23S rRNA (pseudouridine1915-N3)-methyltransferase</fullName>
    </alternativeName>
    <alternativeName>
        <fullName evidence="4">23S rRNA m3Psi1915 methyltransferase</fullName>
    </alternativeName>
    <alternativeName>
        <fullName evidence="4">rRNA (pseudouridine-N3-)-methyltransferase RlmH</fullName>
    </alternativeName>
</protein>
<sequence>MNHKLLFLGKTGEMFLEQGIEKYRLRLRHYTSISIEILKEKKGRKSGGNQKKNQGKILLQAVPAGACKIALDSRGTQFTSTGFAKKIMDLEMRGVKDAVYLIGGPDGLSDEIIDAADLVLSFSKMTFPHDMIRLFLMEQLYRAYTIKAGEKYHR</sequence>
<evidence type="ECO:0000256" key="3">
    <source>
        <dbReference type="ARBA" id="ARBA00022691"/>
    </source>
</evidence>